<keyword evidence="1" id="KW-1133">Transmembrane helix</keyword>
<gene>
    <name evidence="2" type="ORF">P378_03525</name>
</gene>
<comment type="caution">
    <text evidence="2">The sequence shown here is derived from an EMBL/GenBank/DDBJ whole genome shotgun (WGS) entry which is preliminary data.</text>
</comment>
<protein>
    <submittedName>
        <fullName evidence="2">Uncharacterized protein</fullName>
    </submittedName>
</protein>
<proteinExistence type="predicted"/>
<accession>A0A2C6MI67</accession>
<evidence type="ECO:0000313" key="2">
    <source>
        <dbReference type="EMBL" id="PHJ39492.1"/>
    </source>
</evidence>
<feature type="transmembrane region" description="Helical" evidence="1">
    <location>
        <begin position="12"/>
        <end position="29"/>
    </location>
</feature>
<keyword evidence="1" id="KW-0812">Transmembrane</keyword>
<evidence type="ECO:0000313" key="3">
    <source>
        <dbReference type="Proteomes" id="UP000222564"/>
    </source>
</evidence>
<name>A0A2C6MI67_9FIRM</name>
<reference evidence="2 3" key="1">
    <citation type="submission" date="2013-09" db="EMBL/GenBank/DDBJ databases">
        <title>Biodegradation of hydrocarbons in the deep terrestrial subsurface : characterization of a microbial consortium composed of two Desulfotomaculum species originating from a deep geological formation.</title>
        <authorList>
            <person name="Aullo T."/>
            <person name="Berlendis S."/>
            <person name="Lascourreges J.-F."/>
            <person name="Dessort D."/>
            <person name="Saint-Laurent S."/>
            <person name="Schraauwers B."/>
            <person name="Mas J."/>
            <person name="Magot M."/>
            <person name="Ranchou-Peyruse A."/>
        </authorList>
    </citation>
    <scope>NUCLEOTIDE SEQUENCE [LARGE SCALE GENOMIC DNA]</scope>
    <source>
        <strain evidence="2 3">Bs107</strain>
    </source>
</reference>
<dbReference type="Proteomes" id="UP000222564">
    <property type="component" value="Unassembled WGS sequence"/>
</dbReference>
<keyword evidence="3" id="KW-1185">Reference proteome</keyword>
<organism evidence="2 3">
    <name type="scientific">Desulforamulus profundi</name>
    <dbReference type="NCBI Taxonomy" id="1383067"/>
    <lineage>
        <taxon>Bacteria</taxon>
        <taxon>Bacillati</taxon>
        <taxon>Bacillota</taxon>
        <taxon>Clostridia</taxon>
        <taxon>Eubacteriales</taxon>
        <taxon>Peptococcaceae</taxon>
        <taxon>Desulforamulus</taxon>
    </lineage>
</organism>
<evidence type="ECO:0000256" key="1">
    <source>
        <dbReference type="SAM" id="Phobius"/>
    </source>
</evidence>
<dbReference type="EMBL" id="AWQQ01000020">
    <property type="protein sequence ID" value="PHJ39492.1"/>
    <property type="molecule type" value="Genomic_DNA"/>
</dbReference>
<dbReference type="AlphaFoldDB" id="A0A2C6MI67"/>
<keyword evidence="1" id="KW-0472">Membrane</keyword>
<sequence length="40" mass="4575">MQNKKTNQKANYFVFVVLILYVMVASSALKNFNATYKPCS</sequence>